<evidence type="ECO:0000313" key="2">
    <source>
        <dbReference type="EMBL" id="CEJ09018.1"/>
    </source>
</evidence>
<dbReference type="InterPro" id="IPR027396">
    <property type="entry name" value="DsrEFH-like"/>
</dbReference>
<dbReference type="EMBL" id="CDGJ01000110">
    <property type="protein sequence ID" value="CEJ09018.1"/>
    <property type="molecule type" value="Genomic_DNA"/>
</dbReference>
<organism evidence="1">
    <name type="scientific">Acididesulfobacillus acetoxydans</name>
    <dbReference type="NCBI Taxonomy" id="1561005"/>
    <lineage>
        <taxon>Bacteria</taxon>
        <taxon>Bacillati</taxon>
        <taxon>Bacillota</taxon>
        <taxon>Clostridia</taxon>
        <taxon>Eubacteriales</taxon>
        <taxon>Peptococcaceae</taxon>
        <taxon>Acididesulfobacillus</taxon>
    </lineage>
</organism>
<dbReference type="KEGG" id="aacx:DEACI_2431"/>
<dbReference type="RefSeq" id="WP_240985247.1">
    <property type="nucleotide sequence ID" value="NZ_CDGJ01000110.1"/>
</dbReference>
<dbReference type="Proteomes" id="UP001071230">
    <property type="component" value="Unassembled WGS sequence"/>
</dbReference>
<evidence type="ECO:0000313" key="3">
    <source>
        <dbReference type="Proteomes" id="UP001071230"/>
    </source>
</evidence>
<gene>
    <name evidence="1" type="ORF">DEACI_2431</name>
    <name evidence="2" type="ORF">DEACI_3501</name>
</gene>
<dbReference type="Gene3D" id="3.40.1260.10">
    <property type="entry name" value="DsrEFH-like"/>
    <property type="match status" value="1"/>
</dbReference>
<dbReference type="Pfam" id="PF02635">
    <property type="entry name" value="DsrE"/>
    <property type="match status" value="1"/>
</dbReference>
<keyword evidence="3" id="KW-1185">Reference proteome</keyword>
<dbReference type="Proteomes" id="UP000836597">
    <property type="component" value="Chromosome"/>
</dbReference>
<sequence>MAKFLFVLSRGLEDPTRATRTFQLAKVAKEQGHEVNIFLLDDAVAYAMTGLAGSVMAPTGDTARQYLDYLTAQKVPFFVCTPCARTRQLNEAQFIEGAGLSTAAHLIDLAAESKVFTF</sequence>
<protein>
    <submittedName>
        <fullName evidence="2">DsrE protein</fullName>
    </submittedName>
    <submittedName>
        <fullName evidence="1">DsrE/DsrF-like family</fullName>
    </submittedName>
</protein>
<dbReference type="InterPro" id="IPR003787">
    <property type="entry name" value="Sulphur_relay_DsrE/F-like"/>
</dbReference>
<dbReference type="AlphaFoldDB" id="A0A8S0VXC0"/>
<reference evidence="1" key="2">
    <citation type="submission" date="2020-01" db="EMBL/GenBank/DDBJ databases">
        <authorList>
            <person name="Hornung B."/>
        </authorList>
    </citation>
    <scope>NUCLEOTIDE SEQUENCE</scope>
    <source>
        <strain evidence="1">PacBioINE</strain>
    </source>
</reference>
<dbReference type="SUPFAM" id="SSF75169">
    <property type="entry name" value="DsrEFH-like"/>
    <property type="match status" value="1"/>
</dbReference>
<reference evidence="2" key="1">
    <citation type="submission" date="2014-11" db="EMBL/GenBank/DDBJ databases">
        <authorList>
            <person name="Hornung B.V."/>
        </authorList>
    </citation>
    <scope>NUCLEOTIDE SEQUENCE</scope>
    <source>
        <strain evidence="2">INE</strain>
    </source>
</reference>
<accession>A0A8S0VXC0</accession>
<dbReference type="EMBL" id="LR746496">
    <property type="protein sequence ID" value="CAA7601763.1"/>
    <property type="molecule type" value="Genomic_DNA"/>
</dbReference>
<proteinExistence type="predicted"/>
<name>A0A8S0VXC0_9FIRM</name>
<evidence type="ECO:0000313" key="1">
    <source>
        <dbReference type="EMBL" id="CAA7601763.1"/>
    </source>
</evidence>